<protein>
    <submittedName>
        <fullName evidence="2">Uncharacterized protein</fullName>
    </submittedName>
</protein>
<feature type="region of interest" description="Disordered" evidence="1">
    <location>
        <begin position="59"/>
        <end position="183"/>
    </location>
</feature>
<dbReference type="Proteomes" id="UP001341281">
    <property type="component" value="Chromosome 01"/>
</dbReference>
<name>A0AAQ3SHE9_PASNO</name>
<evidence type="ECO:0000256" key="1">
    <source>
        <dbReference type="SAM" id="MobiDB-lite"/>
    </source>
</evidence>
<dbReference type="EMBL" id="CP144745">
    <property type="protein sequence ID" value="WVZ49035.1"/>
    <property type="molecule type" value="Genomic_DNA"/>
</dbReference>
<proteinExistence type="predicted"/>
<sequence length="183" mass="19256">MVLVSEHEKLRTRLLCPRTEVRLSVVLISEIRVTMFLQTRGSAGPTRAARRGVRAAARRVAAGVRPAPRAADRPPPAARLSGGRSFGSPLSFPLAPTLPKPFLASRSLARPPSPASSEPSSPAASGRSHATPQPRRPSCPSAPPLRPVLGRRESATAPHFPAGVPRPNLAVAGPLRASYAASR</sequence>
<evidence type="ECO:0000313" key="3">
    <source>
        <dbReference type="Proteomes" id="UP001341281"/>
    </source>
</evidence>
<keyword evidence="3" id="KW-1185">Reference proteome</keyword>
<feature type="compositionally biased region" description="Low complexity" evidence="1">
    <location>
        <begin position="59"/>
        <end position="69"/>
    </location>
</feature>
<feature type="compositionally biased region" description="Low complexity" evidence="1">
    <location>
        <begin position="104"/>
        <end position="128"/>
    </location>
</feature>
<evidence type="ECO:0000313" key="2">
    <source>
        <dbReference type="EMBL" id="WVZ49035.1"/>
    </source>
</evidence>
<reference evidence="2 3" key="1">
    <citation type="submission" date="2024-02" db="EMBL/GenBank/DDBJ databases">
        <title>High-quality chromosome-scale genome assembly of Pensacola bahiagrass (Paspalum notatum Flugge var. saurae).</title>
        <authorList>
            <person name="Vega J.M."/>
            <person name="Podio M."/>
            <person name="Orjuela J."/>
            <person name="Siena L.A."/>
            <person name="Pessino S.C."/>
            <person name="Combes M.C."/>
            <person name="Mariac C."/>
            <person name="Albertini E."/>
            <person name="Pupilli F."/>
            <person name="Ortiz J.P.A."/>
            <person name="Leblanc O."/>
        </authorList>
    </citation>
    <scope>NUCLEOTIDE SEQUENCE [LARGE SCALE GENOMIC DNA]</scope>
    <source>
        <strain evidence="2">R1</strain>
        <tissue evidence="2">Leaf</tissue>
    </source>
</reference>
<dbReference type="AlphaFoldDB" id="A0AAQ3SHE9"/>
<organism evidence="2 3">
    <name type="scientific">Paspalum notatum var. saurae</name>
    <dbReference type="NCBI Taxonomy" id="547442"/>
    <lineage>
        <taxon>Eukaryota</taxon>
        <taxon>Viridiplantae</taxon>
        <taxon>Streptophyta</taxon>
        <taxon>Embryophyta</taxon>
        <taxon>Tracheophyta</taxon>
        <taxon>Spermatophyta</taxon>
        <taxon>Magnoliopsida</taxon>
        <taxon>Liliopsida</taxon>
        <taxon>Poales</taxon>
        <taxon>Poaceae</taxon>
        <taxon>PACMAD clade</taxon>
        <taxon>Panicoideae</taxon>
        <taxon>Andropogonodae</taxon>
        <taxon>Paspaleae</taxon>
        <taxon>Paspalinae</taxon>
        <taxon>Paspalum</taxon>
    </lineage>
</organism>
<accession>A0AAQ3SHE9</accession>
<feature type="compositionally biased region" description="Pro residues" evidence="1">
    <location>
        <begin position="134"/>
        <end position="146"/>
    </location>
</feature>
<gene>
    <name evidence="2" type="ORF">U9M48_000417</name>
</gene>